<evidence type="ECO:0000256" key="4">
    <source>
        <dbReference type="ARBA" id="ARBA00022692"/>
    </source>
</evidence>
<feature type="transmembrane region" description="Helical" evidence="10">
    <location>
        <begin position="77"/>
        <end position="98"/>
    </location>
</feature>
<dbReference type="AlphaFoldDB" id="A0A5C0E2J2"/>
<evidence type="ECO:0000256" key="1">
    <source>
        <dbReference type="ARBA" id="ARBA00004651"/>
    </source>
</evidence>
<dbReference type="GO" id="GO:0004984">
    <property type="term" value="F:olfactory receptor activity"/>
    <property type="evidence" value="ECO:0007669"/>
    <property type="project" value="InterPro"/>
</dbReference>
<dbReference type="GO" id="GO:0005886">
    <property type="term" value="C:plasma membrane"/>
    <property type="evidence" value="ECO:0007669"/>
    <property type="project" value="UniProtKB-SubCell"/>
</dbReference>
<evidence type="ECO:0000256" key="2">
    <source>
        <dbReference type="ARBA" id="ARBA00022475"/>
    </source>
</evidence>
<comment type="similarity">
    <text evidence="10">Belongs to the insect chemoreceptor superfamily. Heteromeric odorant receptor channel (TC 1.A.69) family.</text>
</comment>
<dbReference type="PANTHER" id="PTHR21137:SF35">
    <property type="entry name" value="ODORANT RECEPTOR 19A-RELATED"/>
    <property type="match status" value="1"/>
</dbReference>
<sequence length="449" mass="51911">MADSAIIKRPRRYFYFHFILLRFLGLGWWHQPDEGDTRNFPNWYLYYSIATQLIWVAGFVGLETIDPFFGEKEMDRFMFSLSFVITHDLTLIKLYIFFFKNNEIQDIVRILEIDLYRYYQNNKRNQATVRTTKIMSSAFIFFGWLTIGNTNVYGTIQDIRWKAEVAKLNDTSVKPLRTLPQPIYIPWNYQTDAAYISTFVLETVGLLWTGHIVMSIDTFIGSVILHMSSQFSILGEALVTAYDRTMLQLYDGVDVDMSESSRALEAGNGDIKTSDDIERIVRRRYSEEQVELALQNTIKNCLKQHQLLISCVEKFRRTYSYGFMTQLLSSMAAICVVMVQVSQDASSFKSIRLVTSLAFFVAMIIQLAIQCFTGNELTLQAAKVADAVMHSKWEQMSPSLRRLLLLMMMRAQRPLRLTAAGFAYMNNDCFLAIMKAAYSYYAVLSQKQV</sequence>
<protein>
    <recommendedName>
        <fullName evidence="10">Odorant receptor</fullName>
    </recommendedName>
</protein>
<evidence type="ECO:0000256" key="9">
    <source>
        <dbReference type="ARBA" id="ARBA00023224"/>
    </source>
</evidence>
<dbReference type="EMBL" id="MK558320">
    <property type="protein sequence ID" value="QEI46821.1"/>
    <property type="molecule type" value="mRNA"/>
</dbReference>
<evidence type="ECO:0000256" key="6">
    <source>
        <dbReference type="ARBA" id="ARBA00022989"/>
    </source>
</evidence>
<keyword evidence="2" id="KW-1003">Cell membrane</keyword>
<evidence type="ECO:0000313" key="11">
    <source>
        <dbReference type="EMBL" id="QEI46821.1"/>
    </source>
</evidence>
<keyword evidence="3 10" id="KW-0716">Sensory transduction</keyword>
<keyword evidence="4 10" id="KW-0812">Transmembrane</keyword>
<dbReference type="PANTHER" id="PTHR21137">
    <property type="entry name" value="ODORANT RECEPTOR"/>
    <property type="match status" value="1"/>
</dbReference>
<feature type="transmembrane region" description="Helical" evidence="10">
    <location>
        <begin position="12"/>
        <end position="31"/>
    </location>
</feature>
<keyword evidence="9 10" id="KW-0807">Transducer</keyword>
<evidence type="ECO:0000256" key="3">
    <source>
        <dbReference type="ARBA" id="ARBA00022606"/>
    </source>
</evidence>
<dbReference type="GO" id="GO:0007165">
    <property type="term" value="P:signal transduction"/>
    <property type="evidence" value="ECO:0007669"/>
    <property type="project" value="UniProtKB-KW"/>
</dbReference>
<organism evidence="11">
    <name type="scientific">Galleria mellonella</name>
    <name type="common">Greater wax moth</name>
    <dbReference type="NCBI Taxonomy" id="7137"/>
    <lineage>
        <taxon>Eukaryota</taxon>
        <taxon>Metazoa</taxon>
        <taxon>Ecdysozoa</taxon>
        <taxon>Arthropoda</taxon>
        <taxon>Hexapoda</taxon>
        <taxon>Insecta</taxon>
        <taxon>Pterygota</taxon>
        <taxon>Neoptera</taxon>
        <taxon>Endopterygota</taxon>
        <taxon>Lepidoptera</taxon>
        <taxon>Glossata</taxon>
        <taxon>Ditrysia</taxon>
        <taxon>Pyraloidea</taxon>
        <taxon>Pyralidae</taxon>
        <taxon>Galleriinae</taxon>
        <taxon>Galleria</taxon>
    </lineage>
</organism>
<evidence type="ECO:0000256" key="7">
    <source>
        <dbReference type="ARBA" id="ARBA00023136"/>
    </source>
</evidence>
<evidence type="ECO:0000256" key="10">
    <source>
        <dbReference type="RuleBase" id="RU351113"/>
    </source>
</evidence>
<keyword evidence="6 10" id="KW-1133">Transmembrane helix</keyword>
<evidence type="ECO:0000256" key="5">
    <source>
        <dbReference type="ARBA" id="ARBA00022725"/>
    </source>
</evidence>
<comment type="caution">
    <text evidence="10">Lacks conserved residue(s) required for the propagation of feature annotation.</text>
</comment>
<proteinExistence type="evidence at transcript level"/>
<reference evidence="11" key="1">
    <citation type="submission" date="2019-02" db="EMBL/GenBank/DDBJ databases">
        <title>Identification of putative chemosensory receptor genes from the antennae of the great wax moth, Galleria mellonella.</title>
        <authorList>
            <person name="Liu S."/>
        </authorList>
    </citation>
    <scope>NUCLEOTIDE SEQUENCE</scope>
    <source>
        <strain evidence="11">HF</strain>
    </source>
</reference>
<keyword evidence="8 10" id="KW-0675">Receptor</keyword>
<keyword evidence="7 10" id="KW-0472">Membrane</keyword>
<feature type="transmembrane region" description="Helical" evidence="10">
    <location>
        <begin position="43"/>
        <end position="65"/>
    </location>
</feature>
<feature type="transmembrane region" description="Helical" evidence="10">
    <location>
        <begin position="319"/>
        <end position="339"/>
    </location>
</feature>
<dbReference type="KEGG" id="gmw:113515548"/>
<evidence type="ECO:0000256" key="8">
    <source>
        <dbReference type="ARBA" id="ARBA00023170"/>
    </source>
</evidence>
<dbReference type="GO" id="GO:0005549">
    <property type="term" value="F:odorant binding"/>
    <property type="evidence" value="ECO:0007669"/>
    <property type="project" value="InterPro"/>
</dbReference>
<dbReference type="Pfam" id="PF02949">
    <property type="entry name" value="7tm_6"/>
    <property type="match status" value="1"/>
</dbReference>
<name>A0A5C0E2J2_GALME</name>
<comment type="subcellular location">
    <subcellularLocation>
        <location evidence="1 10">Cell membrane</location>
        <topology evidence="1 10">Multi-pass membrane protein</topology>
    </subcellularLocation>
</comment>
<keyword evidence="5 10" id="KW-0552">Olfaction</keyword>
<feature type="transmembrane region" description="Helical" evidence="10">
    <location>
        <begin position="351"/>
        <end position="369"/>
    </location>
</feature>
<dbReference type="InterPro" id="IPR004117">
    <property type="entry name" value="7tm6_olfct_rcpt"/>
</dbReference>
<accession>A0A5C0E2J2</accession>